<gene>
    <name evidence="1" type="ORF">GCM10007147_14770</name>
</gene>
<comment type="caution">
    <text evidence="1">The sequence shown here is derived from an EMBL/GenBank/DDBJ whole genome shotgun (WGS) entry which is preliminary data.</text>
</comment>
<protein>
    <submittedName>
        <fullName evidence="1">Uncharacterized protein</fullName>
    </submittedName>
</protein>
<accession>A0A918XB95</accession>
<reference evidence="1 2" key="1">
    <citation type="journal article" date="2014" name="Int. J. Syst. Evol. Microbiol.">
        <title>Complete genome sequence of Corynebacterium casei LMG S-19264T (=DSM 44701T), isolated from a smear-ripened cheese.</title>
        <authorList>
            <consortium name="US DOE Joint Genome Institute (JGI-PGF)"/>
            <person name="Walter F."/>
            <person name="Albersmeier A."/>
            <person name="Kalinowski J."/>
            <person name="Ruckert C."/>
        </authorList>
    </citation>
    <scope>NUCLEOTIDE SEQUENCE [LARGE SCALE GENOMIC DNA]</scope>
    <source>
        <strain evidence="1 2">KCTC 19473</strain>
    </source>
</reference>
<evidence type="ECO:0000313" key="2">
    <source>
        <dbReference type="Proteomes" id="UP000654947"/>
    </source>
</evidence>
<dbReference type="RefSeq" id="WP_017576336.1">
    <property type="nucleotide sequence ID" value="NZ_BMXL01000005.1"/>
</dbReference>
<organism evidence="1 2">
    <name type="scientific">Nocardiopsis kunsanensis</name>
    <dbReference type="NCBI Taxonomy" id="141693"/>
    <lineage>
        <taxon>Bacteria</taxon>
        <taxon>Bacillati</taxon>
        <taxon>Actinomycetota</taxon>
        <taxon>Actinomycetes</taxon>
        <taxon>Streptosporangiales</taxon>
        <taxon>Nocardiopsidaceae</taxon>
        <taxon>Nocardiopsis</taxon>
    </lineage>
</organism>
<dbReference type="EMBL" id="BMXL01000005">
    <property type="protein sequence ID" value="GHD21419.1"/>
    <property type="molecule type" value="Genomic_DNA"/>
</dbReference>
<dbReference type="Proteomes" id="UP000654947">
    <property type="component" value="Unassembled WGS sequence"/>
</dbReference>
<dbReference type="AlphaFoldDB" id="A0A918XB95"/>
<evidence type="ECO:0000313" key="1">
    <source>
        <dbReference type="EMBL" id="GHD21419.1"/>
    </source>
</evidence>
<sequence length="61" mass="6355">MAAEPTEPGAMVSELAEALASRGLGLVSAEYLKELEDAADSAAIAARAGEETAPFRLQDYE</sequence>
<name>A0A918XB95_9ACTN</name>
<keyword evidence="2" id="KW-1185">Reference proteome</keyword>
<proteinExistence type="predicted"/>